<comment type="cofactor">
    <cofactor evidence="7">
        <name>Zn(2+)</name>
        <dbReference type="ChEBI" id="CHEBI:29105"/>
    </cofactor>
    <text evidence="7">Binds 1 zinc ion.</text>
</comment>
<dbReference type="Proteomes" id="UP001466331">
    <property type="component" value="Unassembled WGS sequence"/>
</dbReference>
<gene>
    <name evidence="7 8" type="primary">ybeY</name>
    <name evidence="8" type="ORF">WKV44_08280</name>
</gene>
<evidence type="ECO:0000256" key="7">
    <source>
        <dbReference type="HAMAP-Rule" id="MF_00009"/>
    </source>
</evidence>
<dbReference type="RefSeq" id="WP_420069992.1">
    <property type="nucleotide sequence ID" value="NZ_JBCHKQ010000004.1"/>
</dbReference>
<feature type="binding site" evidence="7">
    <location>
        <position position="132"/>
    </location>
    <ligand>
        <name>Zn(2+)</name>
        <dbReference type="ChEBI" id="CHEBI:29105"/>
        <note>catalytic</note>
    </ligand>
</feature>
<sequence>MESDDSLKPDIVLVWQDMVPQKWGESLIAFVLSVLDRLNIEECSMSLVFSSDTFIRELNKTYRNKDYATDVLSFPSGNVEAPLSEPTTCIEGDLVISPFAVMRNAETFSVPPWEEMERVIVHGILHLAGMDHKTNEPVEDMLVLQEKILSCVREEFEFEIR</sequence>
<keyword evidence="7" id="KW-0963">Cytoplasm</keyword>
<protein>
    <recommendedName>
        <fullName evidence="7">Endoribonuclease YbeY</fullName>
        <ecNumber evidence="7">3.1.-.-</ecNumber>
    </recommendedName>
</protein>
<keyword evidence="9" id="KW-1185">Reference proteome</keyword>
<evidence type="ECO:0000256" key="5">
    <source>
        <dbReference type="ARBA" id="ARBA00022801"/>
    </source>
</evidence>
<keyword evidence="3 7" id="KW-0479">Metal-binding</keyword>
<dbReference type="InterPro" id="IPR002036">
    <property type="entry name" value="YbeY"/>
</dbReference>
<reference evidence="8 9" key="1">
    <citation type="submission" date="2024-03" db="EMBL/GenBank/DDBJ databases">
        <title>Ignisphaera cupida sp. nov., a hyperthermophilic hydrolytic archaeon from a hot spring of Kamchatka, and proposal of Ignisphaeraceae fam. nov.</title>
        <authorList>
            <person name="Podosokorskaya O.A."/>
            <person name="Elcheninov A.G."/>
            <person name="Maltseva A.I."/>
            <person name="Zayulina K.S."/>
            <person name="Novikov A."/>
            <person name="Merkel A.Y."/>
        </authorList>
    </citation>
    <scope>NUCLEOTIDE SEQUENCE [LARGE SCALE GENOMIC DNA]</scope>
    <source>
        <strain evidence="8 9">38H-sp</strain>
    </source>
</reference>
<organism evidence="8 9">
    <name type="scientific">Rarispira pelagica</name>
    <dbReference type="NCBI Taxonomy" id="3141764"/>
    <lineage>
        <taxon>Bacteria</taxon>
        <taxon>Pseudomonadati</taxon>
        <taxon>Spirochaetota</taxon>
        <taxon>Spirochaetia</taxon>
        <taxon>Winmispirales</taxon>
        <taxon>Winmispiraceae</taxon>
        <taxon>Rarispira</taxon>
    </lineage>
</organism>
<evidence type="ECO:0000256" key="4">
    <source>
        <dbReference type="ARBA" id="ARBA00022759"/>
    </source>
</evidence>
<dbReference type="InterPro" id="IPR020549">
    <property type="entry name" value="YbeY_CS"/>
</dbReference>
<evidence type="ECO:0000256" key="2">
    <source>
        <dbReference type="ARBA" id="ARBA00022722"/>
    </source>
</evidence>
<comment type="function">
    <text evidence="7">Single strand-specific metallo-endoribonuclease involved in late-stage 70S ribosome quality control and in maturation of the 3' terminus of the 16S rRNA.</text>
</comment>
<dbReference type="Pfam" id="PF02130">
    <property type="entry name" value="YbeY"/>
    <property type="match status" value="1"/>
</dbReference>
<name>A0ABU9UD01_9SPIR</name>
<feature type="binding site" evidence="7">
    <location>
        <position position="122"/>
    </location>
    <ligand>
        <name>Zn(2+)</name>
        <dbReference type="ChEBI" id="CHEBI:29105"/>
        <note>catalytic</note>
    </ligand>
</feature>
<keyword evidence="2 7" id="KW-0540">Nuclease</keyword>
<dbReference type="EMBL" id="JBCHKQ010000004">
    <property type="protein sequence ID" value="MEM5948540.1"/>
    <property type="molecule type" value="Genomic_DNA"/>
</dbReference>
<dbReference type="NCBIfam" id="TIGR00043">
    <property type="entry name" value="rRNA maturation RNase YbeY"/>
    <property type="match status" value="1"/>
</dbReference>
<comment type="caution">
    <text evidence="8">The sequence shown here is derived from an EMBL/GenBank/DDBJ whole genome shotgun (WGS) entry which is preliminary data.</text>
</comment>
<dbReference type="InterPro" id="IPR023091">
    <property type="entry name" value="MetalPrtase_cat_dom_sf_prd"/>
</dbReference>
<evidence type="ECO:0000313" key="8">
    <source>
        <dbReference type="EMBL" id="MEM5948540.1"/>
    </source>
</evidence>
<keyword evidence="4 7" id="KW-0255">Endonuclease</keyword>
<keyword evidence="7" id="KW-0690">Ribosome biogenesis</keyword>
<proteinExistence type="inferred from homology"/>
<dbReference type="SUPFAM" id="SSF55486">
    <property type="entry name" value="Metalloproteases ('zincins'), catalytic domain"/>
    <property type="match status" value="1"/>
</dbReference>
<evidence type="ECO:0000256" key="3">
    <source>
        <dbReference type="ARBA" id="ARBA00022723"/>
    </source>
</evidence>
<dbReference type="EC" id="3.1.-.-" evidence="7"/>
<evidence type="ECO:0000313" key="9">
    <source>
        <dbReference type="Proteomes" id="UP001466331"/>
    </source>
</evidence>
<evidence type="ECO:0000256" key="6">
    <source>
        <dbReference type="ARBA" id="ARBA00022833"/>
    </source>
</evidence>
<evidence type="ECO:0000256" key="1">
    <source>
        <dbReference type="ARBA" id="ARBA00010875"/>
    </source>
</evidence>
<dbReference type="HAMAP" id="MF_00009">
    <property type="entry name" value="Endoribonucl_YbeY"/>
    <property type="match status" value="1"/>
</dbReference>
<keyword evidence="7" id="KW-0698">rRNA processing</keyword>
<dbReference type="Gene3D" id="3.40.390.30">
    <property type="entry name" value="Metalloproteases ('zincins'), catalytic domain"/>
    <property type="match status" value="1"/>
</dbReference>
<dbReference type="PANTHER" id="PTHR46986">
    <property type="entry name" value="ENDORIBONUCLEASE YBEY, CHLOROPLASTIC"/>
    <property type="match status" value="1"/>
</dbReference>
<comment type="subcellular location">
    <subcellularLocation>
        <location evidence="7">Cytoplasm</location>
    </subcellularLocation>
</comment>
<comment type="similarity">
    <text evidence="1 7">Belongs to the endoribonuclease YbeY family.</text>
</comment>
<dbReference type="PANTHER" id="PTHR46986:SF1">
    <property type="entry name" value="ENDORIBONUCLEASE YBEY, CHLOROPLASTIC"/>
    <property type="match status" value="1"/>
</dbReference>
<dbReference type="PROSITE" id="PS01306">
    <property type="entry name" value="UPF0054"/>
    <property type="match status" value="1"/>
</dbReference>
<feature type="binding site" evidence="7">
    <location>
        <position position="126"/>
    </location>
    <ligand>
        <name>Zn(2+)</name>
        <dbReference type="ChEBI" id="CHEBI:29105"/>
        <note>catalytic</note>
    </ligand>
</feature>
<keyword evidence="6 7" id="KW-0862">Zinc</keyword>
<keyword evidence="5 7" id="KW-0378">Hydrolase</keyword>
<accession>A0ABU9UD01</accession>